<dbReference type="Proteomes" id="UP000671910">
    <property type="component" value="Chromosome"/>
</dbReference>
<dbReference type="Proteomes" id="UP000636394">
    <property type="component" value="Unassembled WGS sequence"/>
</dbReference>
<dbReference type="KEGG" id="ebz:J7S26_00260"/>
<sequence>MVDDHGQGRVAEAKTAAQAAEAQAAAVEGVGAVGGEETLVGRPADDLAAASEAEGPDPQLRELLENNALADVFADVTAQSADSRLVTPDRWVDQGFVPDFMTPDDFEMFVYAYLEDYRAAHPLARRSHIGPKSDQQGLPPEQRTSAHGFRSATKAVGVAPSIRDVMAARRAAEAAPEEDSPAAAVAADAAAAESAVAAGKPDAGDAADAGKPGADRPGADTAADAGRPGANASSNGCFDQETPGDGLDAAPEDAGPFANLNLPEGYELVECDGEWVLASLPPGRVPPRKAVRCETIAALVGTYSYYLYDTAKMTDSYAHWAFLAAEGDPLATFADCVREDSRTYPRPLAAASLANEPFCMTSAQVDAAWRLSQKTAGYEDICRVEASNGDVYFYSMAYLSEASAASLAEWYSVGRRANP</sequence>
<dbReference type="EMBL" id="WPCR01000004">
    <property type="protein sequence ID" value="NHM13897.1"/>
    <property type="molecule type" value="Genomic_DNA"/>
</dbReference>
<reference evidence="2 4" key="1">
    <citation type="submission" date="2019-11" db="EMBL/GenBank/DDBJ databases">
        <title>Eggerthellaceae novel genus isolated from the rectal contents of marmort.</title>
        <authorList>
            <person name="Zhang G."/>
        </authorList>
    </citation>
    <scope>NUCLEOTIDE SEQUENCE [LARGE SCALE GENOMIC DNA]</scope>
    <source>
        <strain evidence="4">zg-886</strain>
        <strain evidence="2">Zg-886</strain>
    </source>
</reference>
<dbReference type="AlphaFoldDB" id="A0A9E6SUE1"/>
<feature type="region of interest" description="Disordered" evidence="1">
    <location>
        <begin position="127"/>
        <end position="154"/>
    </location>
</feature>
<feature type="compositionally biased region" description="Low complexity" evidence="1">
    <location>
        <begin position="196"/>
        <end position="212"/>
    </location>
</feature>
<evidence type="ECO:0000256" key="1">
    <source>
        <dbReference type="SAM" id="MobiDB-lite"/>
    </source>
</evidence>
<keyword evidence="4" id="KW-1185">Reference proteome</keyword>
<proteinExistence type="predicted"/>
<evidence type="ECO:0000313" key="4">
    <source>
        <dbReference type="Proteomes" id="UP000636394"/>
    </source>
</evidence>
<dbReference type="RefSeq" id="WP_166339012.1">
    <property type="nucleotide sequence ID" value="NZ_CP072829.1"/>
</dbReference>
<evidence type="ECO:0000313" key="2">
    <source>
        <dbReference type="EMBL" id="NHM13897.1"/>
    </source>
</evidence>
<name>A0A9E6SUE1_9ACTN</name>
<gene>
    <name evidence="2" type="ORF">GMI68_03775</name>
    <name evidence="3" type="ORF">J7S26_00260</name>
</gene>
<reference evidence="3" key="2">
    <citation type="submission" date="2021-04" db="EMBL/GenBank/DDBJ databases">
        <title>Novel species in family Eggerthellaceae.</title>
        <authorList>
            <person name="Zhang G."/>
        </authorList>
    </citation>
    <scope>NUCLEOTIDE SEQUENCE</scope>
    <source>
        <strain evidence="3">Zg-886</strain>
    </source>
</reference>
<feature type="region of interest" description="Disordered" evidence="1">
    <location>
        <begin position="196"/>
        <end position="256"/>
    </location>
</feature>
<dbReference type="EMBL" id="CP072829">
    <property type="protein sequence ID" value="QTU84413.1"/>
    <property type="molecule type" value="Genomic_DNA"/>
</dbReference>
<evidence type="ECO:0000313" key="5">
    <source>
        <dbReference type="Proteomes" id="UP000671910"/>
    </source>
</evidence>
<organism evidence="3 5">
    <name type="scientific">Xiamenia xianingshaonis</name>
    <dbReference type="NCBI Taxonomy" id="2682776"/>
    <lineage>
        <taxon>Bacteria</taxon>
        <taxon>Bacillati</taxon>
        <taxon>Actinomycetota</taxon>
        <taxon>Coriobacteriia</taxon>
        <taxon>Eggerthellales</taxon>
        <taxon>Eggerthellaceae</taxon>
        <taxon>Xiamenia</taxon>
    </lineage>
</organism>
<accession>A0A9E6SUE1</accession>
<protein>
    <submittedName>
        <fullName evidence="3">Uncharacterized protein</fullName>
    </submittedName>
</protein>
<evidence type="ECO:0000313" key="3">
    <source>
        <dbReference type="EMBL" id="QTU84413.1"/>
    </source>
</evidence>